<accession>A0ACC6SCC9</accession>
<protein>
    <submittedName>
        <fullName evidence="1">Recombinase family protein</fullName>
    </submittedName>
</protein>
<dbReference type="EMBL" id="JBBMEW010000011">
    <property type="protein sequence ID" value="MEQ2527742.1"/>
    <property type="molecule type" value="Genomic_DNA"/>
</dbReference>
<keyword evidence="2" id="KW-1185">Reference proteome</keyword>
<sequence length="520" mass="60250">MKLAMFSNSKDEKKKIFDEELNEVLKVRIYRCAVYIRVSTKREEQKSSIENQRELFIQLANEKGWIIVDFYEDVESGTRDTKREALKRLISDAKLNKFDLVLSKEISRLSRNGTLSYTLRDTLLDNKIDIITLDGAIDTTKGNIENFGLFVWMAEQESNRTSRRIKQMFMTEANKGNFTGSNPPYGYRVEDKKLIIRNDDTPQVIKRIYNEYLEGKGFDAIARGLYNDGIPTPAQVAGRKVFSDKWQGSSVRKILTNPHYTGTLVQLRDTKPLVTSKRMLKPQEETIIIEKKHDAIIPLDVFSSVQDKIISRKRIRPQQEIHLFTNTIFCADCGRGMHYKKNSKGYVCGNYNKHGSKACTPHLIREKELENEILNELNLMISNINSEEILNDFENRILQDKKTDIQTLKKYDQQINNLIAEKTSLTRQKARGEIKIIEYQLAIEDINKELCHLQTAKQTLEDTNIESNLQLVTSNLKNELEKKLLFTELTPTIFHSMVKRIEVKSDGSALIYYNFSKKHN</sequence>
<name>A0ACC6SCC9_9BACI</name>
<dbReference type="Proteomes" id="UP001439875">
    <property type="component" value="Unassembled WGS sequence"/>
</dbReference>
<evidence type="ECO:0000313" key="1">
    <source>
        <dbReference type="EMBL" id="MEQ2527742.1"/>
    </source>
</evidence>
<proteinExistence type="predicted"/>
<comment type="caution">
    <text evidence="1">The sequence shown here is derived from an EMBL/GenBank/DDBJ whole genome shotgun (WGS) entry which is preliminary data.</text>
</comment>
<evidence type="ECO:0000313" key="2">
    <source>
        <dbReference type="Proteomes" id="UP001439875"/>
    </source>
</evidence>
<reference evidence="1" key="1">
    <citation type="submission" date="2024-03" db="EMBL/GenBank/DDBJ databases">
        <title>Human intestinal bacterial collection.</title>
        <authorList>
            <person name="Pauvert C."/>
            <person name="Hitch T.C.A."/>
            <person name="Clavel T."/>
        </authorList>
    </citation>
    <scope>NUCLEOTIDE SEQUENCE</scope>
    <source>
        <strain evidence="1">CLA-AA-H227</strain>
    </source>
</reference>
<organism evidence="1 2">
    <name type="scientific">Robertmurraya yapensis</name>
    <name type="common">ex Hitch et al 2024</name>
    <dbReference type="NCBI Taxonomy" id="3133160"/>
    <lineage>
        <taxon>Bacteria</taxon>
        <taxon>Bacillati</taxon>
        <taxon>Bacillota</taxon>
        <taxon>Bacilli</taxon>
        <taxon>Bacillales</taxon>
        <taxon>Bacillaceae</taxon>
        <taxon>Robertmurraya</taxon>
    </lineage>
</organism>
<gene>
    <name evidence="1" type="ORF">WMO40_13605</name>
</gene>